<dbReference type="InterPro" id="IPR032472">
    <property type="entry name" value="ArgoL2"/>
</dbReference>
<dbReference type="PROSITE" id="PS50822">
    <property type="entry name" value="PIWI"/>
    <property type="match status" value="1"/>
</dbReference>
<feature type="region of interest" description="Disordered" evidence="1">
    <location>
        <begin position="1"/>
        <end position="94"/>
    </location>
</feature>
<evidence type="ECO:0000313" key="3">
    <source>
        <dbReference type="EMBL" id="GBE85375.1"/>
    </source>
</evidence>
<dbReference type="EMBL" id="BFAD01000007">
    <property type="protein sequence ID" value="GBE85375.1"/>
    <property type="molecule type" value="Genomic_DNA"/>
</dbReference>
<dbReference type="Gene3D" id="2.170.260.10">
    <property type="entry name" value="paz domain"/>
    <property type="match status" value="1"/>
</dbReference>
<dbReference type="InterPro" id="IPR036085">
    <property type="entry name" value="PAZ_dom_sf"/>
</dbReference>
<organism evidence="3 4">
    <name type="scientific">Sparassis crispa</name>
    <dbReference type="NCBI Taxonomy" id="139825"/>
    <lineage>
        <taxon>Eukaryota</taxon>
        <taxon>Fungi</taxon>
        <taxon>Dikarya</taxon>
        <taxon>Basidiomycota</taxon>
        <taxon>Agaricomycotina</taxon>
        <taxon>Agaricomycetes</taxon>
        <taxon>Polyporales</taxon>
        <taxon>Sparassidaceae</taxon>
        <taxon>Sparassis</taxon>
    </lineage>
</organism>
<dbReference type="InParanoid" id="A0A401GT27"/>
<dbReference type="GeneID" id="38782292"/>
<dbReference type="InterPro" id="IPR045246">
    <property type="entry name" value="Piwi_ago-like"/>
</dbReference>
<sequence length="946" mass="104571">MSAIGNQGNRGGRGGHGRGRGRGSPATSIAGSDAGLGGRGGGSGNPRGQTLSGRGGGFIGRPSRASFTRGFDTRGRGTGGEGKQLNVRDEMPMRPGWGTLGTEMKVRVNSFAVKILKNIVYDYHVAITPYKVGAGRRARIFQILESNPIYAPHVRYIAHDSSQRLVSATKLPQPLSIPVPYVEEGQTAPLPNALVFTVEIRLIRELDMRELNAYMDGQPDHSDDDTGPMISALNLILQQHAASHGTRVGKNRYFFPSSGLYPLGPGLEAYRGFFMSVRPTYKQLTVNVNVCMTAFYTPGNLADAMIAFNGSTGGMPGSFTRGLKVSTRYLGYTRKRTVMGIMSTTARQMRFQCDELNGVVTMEEYFQRRYGIHLDHAHDLPVINVSGMTCLPAELCEILPNQPYRGRLGNRENAEMTKYACNPPDTNAEIIVSQGFPALGLRWYAQGVPLQGFRITLNPEMVTVPSRVLPAPRITYRSGNCAVHDGSWNILNVKFHVGSDLRNWAVLLVQDGGDEEFTGTNDPALQQFIEMFAAKCRSSGMNVPTLPTSIATSRLPHPRDDPSRTQALEQIRKAITQNLDRNNKPSFVLVLLSKIDSYIYPGIKKLCDTVLGIHTVHMQLKKARGNNQDQYFSNVALKVNAKLGGTNHLLDPQSMRWLTEKRTMLVGISLTDPGPTSKLCALSIVAVVASVDSDFVQFPASLQPQKSNLNKGAKEMVEKLDDLMVERLLLYQKKNKSLPERIFVYRNGVSEGEYNLVLQHELPKLLVAFKKVSPEALYRPKLTITVCGKTRRARIIPMDYNVMDHKGNTQPGTVIDKGITNVYSNDFYLQAHPGLQGHARPKHYVVIYDEQHWSADQIQQGTHTTSYGYVCATKAVSLVPPAYYATLACKRGRSYINSILDAGEDKTSTMGGRETLEEQTQQVDDRAMKFWGNGVHVDLKESMFYI</sequence>
<dbReference type="InterPro" id="IPR014811">
    <property type="entry name" value="ArgoL1"/>
</dbReference>
<dbReference type="STRING" id="139825.A0A401GT27"/>
<dbReference type="PANTHER" id="PTHR22891">
    <property type="entry name" value="EUKARYOTIC TRANSLATION INITIATION FACTOR 2C"/>
    <property type="match status" value="1"/>
</dbReference>
<dbReference type="Pfam" id="PF02170">
    <property type="entry name" value="PAZ"/>
    <property type="match status" value="1"/>
</dbReference>
<comment type="caution">
    <text evidence="3">The sequence shown here is derived from an EMBL/GenBank/DDBJ whole genome shotgun (WGS) entry which is preliminary data.</text>
</comment>
<keyword evidence="4" id="KW-1185">Reference proteome</keyword>
<dbReference type="GO" id="GO:0003723">
    <property type="term" value="F:RNA binding"/>
    <property type="evidence" value="ECO:0007669"/>
    <property type="project" value="InterPro"/>
</dbReference>
<feature type="domain" description="Piwi" evidence="2">
    <location>
        <begin position="587"/>
        <end position="897"/>
    </location>
</feature>
<dbReference type="OrthoDB" id="10252740at2759"/>
<gene>
    <name evidence="3" type="ORF">SCP_0705620</name>
</gene>
<dbReference type="AlphaFoldDB" id="A0A401GT27"/>
<dbReference type="CDD" id="cd04657">
    <property type="entry name" value="Piwi_ago-like"/>
    <property type="match status" value="1"/>
</dbReference>
<dbReference type="SMART" id="SM01163">
    <property type="entry name" value="DUF1785"/>
    <property type="match status" value="1"/>
</dbReference>
<dbReference type="SUPFAM" id="SSF53098">
    <property type="entry name" value="Ribonuclease H-like"/>
    <property type="match status" value="1"/>
</dbReference>
<evidence type="ECO:0000313" key="4">
    <source>
        <dbReference type="Proteomes" id="UP000287166"/>
    </source>
</evidence>
<dbReference type="Pfam" id="PF08699">
    <property type="entry name" value="ArgoL1"/>
    <property type="match status" value="1"/>
</dbReference>
<dbReference type="Gene3D" id="3.30.420.10">
    <property type="entry name" value="Ribonuclease H-like superfamily/Ribonuclease H"/>
    <property type="match status" value="1"/>
</dbReference>
<dbReference type="InterPro" id="IPR036397">
    <property type="entry name" value="RNaseH_sf"/>
</dbReference>
<dbReference type="InterPro" id="IPR003100">
    <property type="entry name" value="PAZ_dom"/>
</dbReference>
<reference evidence="3 4" key="1">
    <citation type="journal article" date="2018" name="Sci. Rep.">
        <title>Genome sequence of the cauliflower mushroom Sparassis crispa (Hanabiratake) and its association with beneficial usage.</title>
        <authorList>
            <person name="Kiyama R."/>
            <person name="Furutani Y."/>
            <person name="Kawaguchi K."/>
            <person name="Nakanishi T."/>
        </authorList>
    </citation>
    <scope>NUCLEOTIDE SEQUENCE [LARGE SCALE GENOMIC DNA]</scope>
</reference>
<dbReference type="Pfam" id="PF16486">
    <property type="entry name" value="ArgoN"/>
    <property type="match status" value="1"/>
</dbReference>
<protein>
    <submittedName>
        <fullName evidence="3">Piwi-domain-containing protein</fullName>
    </submittedName>
</protein>
<dbReference type="Gene3D" id="3.40.50.2300">
    <property type="match status" value="1"/>
</dbReference>
<dbReference type="InterPro" id="IPR012337">
    <property type="entry name" value="RNaseH-like_sf"/>
</dbReference>
<feature type="compositionally biased region" description="Gly residues" evidence="1">
    <location>
        <begin position="34"/>
        <end position="45"/>
    </location>
</feature>
<dbReference type="InterPro" id="IPR032474">
    <property type="entry name" value="Argonaute_N"/>
</dbReference>
<dbReference type="SMART" id="SM00950">
    <property type="entry name" value="Piwi"/>
    <property type="match status" value="1"/>
</dbReference>
<dbReference type="Pfam" id="PF16488">
    <property type="entry name" value="ArgoL2"/>
    <property type="match status" value="1"/>
</dbReference>
<name>A0A401GT27_9APHY</name>
<evidence type="ECO:0000256" key="1">
    <source>
        <dbReference type="SAM" id="MobiDB-lite"/>
    </source>
</evidence>
<dbReference type="RefSeq" id="XP_027616288.1">
    <property type="nucleotide sequence ID" value="XM_027760487.1"/>
</dbReference>
<dbReference type="Pfam" id="PF02171">
    <property type="entry name" value="Piwi"/>
    <property type="match status" value="1"/>
</dbReference>
<accession>A0A401GT27</accession>
<dbReference type="Proteomes" id="UP000287166">
    <property type="component" value="Unassembled WGS sequence"/>
</dbReference>
<dbReference type="InterPro" id="IPR003165">
    <property type="entry name" value="Piwi"/>
</dbReference>
<dbReference type="SUPFAM" id="SSF101690">
    <property type="entry name" value="PAZ domain"/>
    <property type="match status" value="1"/>
</dbReference>
<evidence type="ECO:0000259" key="2">
    <source>
        <dbReference type="PROSITE" id="PS50822"/>
    </source>
</evidence>
<proteinExistence type="predicted"/>
<dbReference type="CDD" id="cd02846">
    <property type="entry name" value="PAZ_argonaute_like"/>
    <property type="match status" value="1"/>
</dbReference>